<feature type="region of interest" description="Disordered" evidence="1">
    <location>
        <begin position="22"/>
        <end position="54"/>
    </location>
</feature>
<evidence type="ECO:0000256" key="1">
    <source>
        <dbReference type="SAM" id="MobiDB-lite"/>
    </source>
</evidence>
<dbReference type="CDD" id="cd09272">
    <property type="entry name" value="RNase_HI_RT_Ty1"/>
    <property type="match status" value="1"/>
</dbReference>
<evidence type="ECO:0000313" key="3">
    <source>
        <dbReference type="EMBL" id="WMV25538.1"/>
    </source>
</evidence>
<sequence>MEVLTKPPNIDGVDSHHVELDDVLPNSTHDPKNISDGESDNCVDNPENTSESQDATEVLEHNHIPVPTAQGAGEPQTSSAIERHHMMTRLKEKNYPTPHTALVGIVEPANVDQALKVPHWYATMKEEIDALHKNQIWTLVPKTTKMNVVGSRWVFKTKLKSDGSIDRHKARLVAKGYSQLEGIDFKENFSHVVKATIIRVVLSVVVSLKWPIRQLDVKNVFLHGHLQEEVYMAQPPGFVDPQYPRHACSLKKALYGLKQAPRSWFERWHSRTPSTDRRWTHGPSCSSCPWIESPKAQLQSRTTVDQHGPSFEPRSVGLTVDQRKLEARREKKVKNPSSRTQQGSISSSPEIERFLRGIRHQVQVLSIQITLRSIPDLQFSRISDDILIAGSSHVHIQEIIVALGKELAMTDLGPLQFFLGIEVTYVDAVNLTSQFMQNPNSEHFHVVKRILRYVRRTVQLGLRLIAKSPLRLCRYSDADWGGCCTTRQSTTGYTIYLGANCISWSSKKQHTVSRSSAEAEYRALASTAVEITWITYILKDIGATLTTTPILFCDNFSALYMTVNPALHARIKHVEMDYHFVR</sequence>
<dbReference type="InterPro" id="IPR013103">
    <property type="entry name" value="RVT_2"/>
</dbReference>
<feature type="compositionally biased region" description="Low complexity" evidence="1">
    <location>
        <begin position="337"/>
        <end position="347"/>
    </location>
</feature>
<reference evidence="3" key="1">
    <citation type="submission" date="2023-08" db="EMBL/GenBank/DDBJ databases">
        <title>A de novo genome assembly of Solanum verrucosum Schlechtendal, a Mexican diploid species geographically isolated from the other diploid A-genome species in potato relatives.</title>
        <authorList>
            <person name="Hosaka K."/>
        </authorList>
    </citation>
    <scope>NUCLEOTIDE SEQUENCE</scope>
    <source>
        <tissue evidence="3">Young leaves</tissue>
    </source>
</reference>
<feature type="region of interest" description="Disordered" evidence="1">
    <location>
        <begin position="325"/>
        <end position="347"/>
    </location>
</feature>
<dbReference type="EMBL" id="CP133615">
    <property type="protein sequence ID" value="WMV25538.1"/>
    <property type="molecule type" value="Genomic_DNA"/>
</dbReference>
<dbReference type="AlphaFoldDB" id="A0AAF0TU79"/>
<protein>
    <recommendedName>
        <fullName evidence="2">Reverse transcriptase Ty1/copia-type domain-containing protein</fullName>
    </recommendedName>
</protein>
<keyword evidence="4" id="KW-1185">Reference proteome</keyword>
<feature type="domain" description="Reverse transcriptase Ty1/copia-type" evidence="2">
    <location>
        <begin position="134"/>
        <end position="266"/>
    </location>
</feature>
<dbReference type="PANTHER" id="PTHR11439">
    <property type="entry name" value="GAG-POL-RELATED RETROTRANSPOSON"/>
    <property type="match status" value="1"/>
</dbReference>
<dbReference type="Proteomes" id="UP001234989">
    <property type="component" value="Chromosome 4"/>
</dbReference>
<dbReference type="PANTHER" id="PTHR11439:SF455">
    <property type="entry name" value="RLK (RECEPTOR-LIKE PROTEIN KINASE) 8, PUTATIVE-RELATED"/>
    <property type="match status" value="1"/>
</dbReference>
<name>A0AAF0TU79_SOLVR</name>
<organism evidence="3 4">
    <name type="scientific">Solanum verrucosum</name>
    <dbReference type="NCBI Taxonomy" id="315347"/>
    <lineage>
        <taxon>Eukaryota</taxon>
        <taxon>Viridiplantae</taxon>
        <taxon>Streptophyta</taxon>
        <taxon>Embryophyta</taxon>
        <taxon>Tracheophyta</taxon>
        <taxon>Spermatophyta</taxon>
        <taxon>Magnoliopsida</taxon>
        <taxon>eudicotyledons</taxon>
        <taxon>Gunneridae</taxon>
        <taxon>Pentapetalae</taxon>
        <taxon>asterids</taxon>
        <taxon>lamiids</taxon>
        <taxon>Solanales</taxon>
        <taxon>Solanaceae</taxon>
        <taxon>Solanoideae</taxon>
        <taxon>Solaneae</taxon>
        <taxon>Solanum</taxon>
    </lineage>
</organism>
<proteinExistence type="predicted"/>
<evidence type="ECO:0000259" key="2">
    <source>
        <dbReference type="Pfam" id="PF07727"/>
    </source>
</evidence>
<dbReference type="Pfam" id="PF07727">
    <property type="entry name" value="RVT_2"/>
    <property type="match status" value="1"/>
</dbReference>
<gene>
    <name evidence="3" type="ORF">MTR67_018923</name>
</gene>
<dbReference type="SUPFAM" id="SSF56672">
    <property type="entry name" value="DNA/RNA polymerases"/>
    <property type="match status" value="2"/>
</dbReference>
<dbReference type="InterPro" id="IPR043502">
    <property type="entry name" value="DNA/RNA_pol_sf"/>
</dbReference>
<accession>A0AAF0TU79</accession>
<evidence type="ECO:0000313" key="4">
    <source>
        <dbReference type="Proteomes" id="UP001234989"/>
    </source>
</evidence>